<accession>A0AAI9CVJ6</accession>
<evidence type="ECO:0000259" key="1">
    <source>
        <dbReference type="Pfam" id="PF14279"/>
    </source>
</evidence>
<evidence type="ECO:0000313" key="3">
    <source>
        <dbReference type="Proteomes" id="UP001253463"/>
    </source>
</evidence>
<dbReference type="InterPro" id="IPR003615">
    <property type="entry name" value="HNH_nuc"/>
</dbReference>
<name>A0AAI9CVJ6_9VIBR</name>
<dbReference type="InterPro" id="IPR029471">
    <property type="entry name" value="HNH_5"/>
</dbReference>
<comment type="caution">
    <text evidence="2">The sequence shown here is derived from an EMBL/GenBank/DDBJ whole genome shotgun (WGS) entry which is preliminary data.</text>
</comment>
<reference evidence="2" key="1">
    <citation type="submission" date="2023-10" db="EMBL/GenBank/DDBJ databases">
        <authorList>
            <consortium name="PulseNet: The National Subtyping Network for Foodborne Disease Surveillance"/>
        </authorList>
    </citation>
    <scope>NUCLEOTIDE SEQUENCE</scope>
    <source>
        <strain evidence="2">PNUSAV004886</strain>
    </source>
</reference>
<dbReference type="Gene3D" id="1.10.30.50">
    <property type="match status" value="1"/>
</dbReference>
<evidence type="ECO:0000313" key="2">
    <source>
        <dbReference type="EMBL" id="ELN6934663.1"/>
    </source>
</evidence>
<dbReference type="GO" id="GO:0004519">
    <property type="term" value="F:endonuclease activity"/>
    <property type="evidence" value="ECO:0007669"/>
    <property type="project" value="UniProtKB-KW"/>
</dbReference>
<dbReference type="AlphaFoldDB" id="A0AAI9CVJ6"/>
<keyword evidence="2" id="KW-0378">Hydrolase</keyword>
<protein>
    <submittedName>
        <fullName evidence="2">HNH endonuclease</fullName>
    </submittedName>
</protein>
<feature type="domain" description="HNH endonuclease 5" evidence="1">
    <location>
        <begin position="32"/>
        <end position="79"/>
    </location>
</feature>
<proteinExistence type="predicted"/>
<dbReference type="Pfam" id="PF14279">
    <property type="entry name" value="HNH_5"/>
    <property type="match status" value="1"/>
</dbReference>
<keyword evidence="2" id="KW-0255">Endonuclease</keyword>
<gene>
    <name evidence="2" type="ORF">RZY48_004180</name>
</gene>
<organism evidence="2 3">
    <name type="scientific">Vibrio navarrensis</name>
    <dbReference type="NCBI Taxonomy" id="29495"/>
    <lineage>
        <taxon>Bacteria</taxon>
        <taxon>Pseudomonadati</taxon>
        <taxon>Pseudomonadota</taxon>
        <taxon>Gammaproteobacteria</taxon>
        <taxon>Vibrionales</taxon>
        <taxon>Vibrionaceae</taxon>
        <taxon>Vibrio</taxon>
    </lineage>
</organism>
<keyword evidence="2" id="KW-0540">Nuclease</keyword>
<sequence>MDTSIKDIVEYWELHQDESGLSVDWAEAETLCWRCAHKRKLQRCHIIPRALGGSEQPSNLVLLCGQCHSEAPNVNDPEFMWVWLRAHSADFYGTYWQLRGFREYEFVYGRKPFADFEPSLMPKINLALKKHFKDTSTHWGQGKANPATLAWVIRQVEIEVENNS</sequence>
<dbReference type="Proteomes" id="UP001253463">
    <property type="component" value="Unassembled WGS sequence"/>
</dbReference>
<dbReference type="EMBL" id="ABNSCA010000041">
    <property type="protein sequence ID" value="ELN6934663.1"/>
    <property type="molecule type" value="Genomic_DNA"/>
</dbReference>
<dbReference type="CDD" id="cd00085">
    <property type="entry name" value="HNHc"/>
    <property type="match status" value="1"/>
</dbReference>